<dbReference type="AlphaFoldDB" id="A0A1B7NLZ9"/>
<name>A0A1B7NLZ9_9EURO</name>
<dbReference type="Proteomes" id="UP000091918">
    <property type="component" value="Unassembled WGS sequence"/>
</dbReference>
<proteinExistence type="predicted"/>
<evidence type="ECO:0000313" key="3">
    <source>
        <dbReference type="Proteomes" id="UP000091918"/>
    </source>
</evidence>
<protein>
    <submittedName>
        <fullName evidence="2">Uncharacterized protein</fullName>
    </submittedName>
</protein>
<dbReference type="EMBL" id="LGUA01002209">
    <property type="protein sequence ID" value="OAX77657.1"/>
    <property type="molecule type" value="Genomic_DNA"/>
</dbReference>
<gene>
    <name evidence="2" type="ORF">ACJ72_08042</name>
</gene>
<dbReference type="OrthoDB" id="4187238at2759"/>
<feature type="signal peptide" evidence="1">
    <location>
        <begin position="1"/>
        <end position="19"/>
    </location>
</feature>
<organism evidence="2 3">
    <name type="scientific">Emergomyces africanus</name>
    <dbReference type="NCBI Taxonomy" id="1955775"/>
    <lineage>
        <taxon>Eukaryota</taxon>
        <taxon>Fungi</taxon>
        <taxon>Dikarya</taxon>
        <taxon>Ascomycota</taxon>
        <taxon>Pezizomycotina</taxon>
        <taxon>Eurotiomycetes</taxon>
        <taxon>Eurotiomycetidae</taxon>
        <taxon>Onygenales</taxon>
        <taxon>Ajellomycetaceae</taxon>
        <taxon>Emergomyces</taxon>
    </lineage>
</organism>
<feature type="chain" id="PRO_5008598078" evidence="1">
    <location>
        <begin position="20"/>
        <end position="95"/>
    </location>
</feature>
<evidence type="ECO:0000256" key="1">
    <source>
        <dbReference type="SAM" id="SignalP"/>
    </source>
</evidence>
<keyword evidence="1" id="KW-0732">Signal</keyword>
<accession>A0A1B7NLZ9</accession>
<keyword evidence="3" id="KW-1185">Reference proteome</keyword>
<comment type="caution">
    <text evidence="2">The sequence shown here is derived from an EMBL/GenBank/DDBJ whole genome shotgun (WGS) entry which is preliminary data.</text>
</comment>
<sequence>MKHSVILFTALGLASLSAAVPKYNPWVTDPMFGSEDTPWDWCSREVTCYDDSDCITPDCQQVAGRSTAIICGWWPWWPHSCWTFIKPLKPANSTS</sequence>
<evidence type="ECO:0000313" key="2">
    <source>
        <dbReference type="EMBL" id="OAX77657.1"/>
    </source>
</evidence>
<reference evidence="2 3" key="1">
    <citation type="submission" date="2015-07" db="EMBL/GenBank/DDBJ databases">
        <title>Emmonsia species relationships and genome sequence.</title>
        <authorList>
            <person name="Cuomo C.A."/>
            <person name="Schwartz I.S."/>
            <person name="Kenyon C."/>
            <person name="de Hoog G.S."/>
            <person name="Govender N.P."/>
            <person name="Botha A."/>
            <person name="Moreno L."/>
            <person name="de Vries M."/>
            <person name="Munoz J.F."/>
            <person name="Stielow J.B."/>
        </authorList>
    </citation>
    <scope>NUCLEOTIDE SEQUENCE [LARGE SCALE GENOMIC DNA]</scope>
    <source>
        <strain evidence="2 3">CBS 136260</strain>
    </source>
</reference>